<evidence type="ECO:0000313" key="2">
    <source>
        <dbReference type="EMBL" id="KAJ7354473.1"/>
    </source>
</evidence>
<dbReference type="Proteomes" id="UP001218218">
    <property type="component" value="Unassembled WGS sequence"/>
</dbReference>
<proteinExistence type="predicted"/>
<keyword evidence="1" id="KW-0560">Oxidoreductase</keyword>
<dbReference type="GO" id="GO:0016491">
    <property type="term" value="F:oxidoreductase activity"/>
    <property type="evidence" value="ECO:0007669"/>
    <property type="project" value="UniProtKB-KW"/>
</dbReference>
<sequence>MKLTVWKAMKGQFNKLPPVAKADLTGKTVVVIGANTGLGFESVKHFAGMNPGRLIIACRSQSKGQTALEKLKTVTGYKNAELWTIDLADFSSVKSFADKFDKDGGRLDILVENAGVTRPKYEATTDGWETSLQVNSLATPLLALLLLPRMVQTAREHRTVPRIVVVGSELYHFGTIPKEVLKRGDILTTLGSAEYCTPKTMQTFYNVTKLISMFFVRALNARLDPSTPLIVNTVNPGFCVSELRRDLPAPISWIMAIMEAIMAFSTEEGSRQLVFGAVGPGALRGEYINQSQVEEASDFVIGPVGQKVEGQLWDEMIEILGKVDPRVLKTVDEYLSVSG</sequence>
<dbReference type="PANTHER" id="PTHR43157:SF31">
    <property type="entry name" value="PHOSPHATIDYLINOSITOL-GLYCAN BIOSYNTHESIS CLASS F PROTEIN"/>
    <property type="match status" value="1"/>
</dbReference>
<name>A0AAD7ABZ7_9AGAR</name>
<gene>
    <name evidence="2" type="ORF">DFH08DRAFT_922857</name>
</gene>
<dbReference type="Gene3D" id="3.40.50.720">
    <property type="entry name" value="NAD(P)-binding Rossmann-like Domain"/>
    <property type="match status" value="1"/>
</dbReference>
<dbReference type="InterPro" id="IPR036291">
    <property type="entry name" value="NAD(P)-bd_dom_sf"/>
</dbReference>
<organism evidence="2 3">
    <name type="scientific">Mycena albidolilacea</name>
    <dbReference type="NCBI Taxonomy" id="1033008"/>
    <lineage>
        <taxon>Eukaryota</taxon>
        <taxon>Fungi</taxon>
        <taxon>Dikarya</taxon>
        <taxon>Basidiomycota</taxon>
        <taxon>Agaricomycotina</taxon>
        <taxon>Agaricomycetes</taxon>
        <taxon>Agaricomycetidae</taxon>
        <taxon>Agaricales</taxon>
        <taxon>Marasmiineae</taxon>
        <taxon>Mycenaceae</taxon>
        <taxon>Mycena</taxon>
    </lineage>
</organism>
<evidence type="ECO:0000313" key="3">
    <source>
        <dbReference type="Proteomes" id="UP001218218"/>
    </source>
</evidence>
<dbReference type="SUPFAM" id="SSF51735">
    <property type="entry name" value="NAD(P)-binding Rossmann-fold domains"/>
    <property type="match status" value="1"/>
</dbReference>
<reference evidence="2" key="1">
    <citation type="submission" date="2023-03" db="EMBL/GenBank/DDBJ databases">
        <title>Massive genome expansion in bonnet fungi (Mycena s.s.) driven by repeated elements and novel gene families across ecological guilds.</title>
        <authorList>
            <consortium name="Lawrence Berkeley National Laboratory"/>
            <person name="Harder C.B."/>
            <person name="Miyauchi S."/>
            <person name="Viragh M."/>
            <person name="Kuo A."/>
            <person name="Thoen E."/>
            <person name="Andreopoulos B."/>
            <person name="Lu D."/>
            <person name="Skrede I."/>
            <person name="Drula E."/>
            <person name="Henrissat B."/>
            <person name="Morin E."/>
            <person name="Kohler A."/>
            <person name="Barry K."/>
            <person name="LaButti K."/>
            <person name="Morin E."/>
            <person name="Salamov A."/>
            <person name="Lipzen A."/>
            <person name="Mereny Z."/>
            <person name="Hegedus B."/>
            <person name="Baldrian P."/>
            <person name="Stursova M."/>
            <person name="Weitz H."/>
            <person name="Taylor A."/>
            <person name="Grigoriev I.V."/>
            <person name="Nagy L.G."/>
            <person name="Martin F."/>
            <person name="Kauserud H."/>
        </authorList>
    </citation>
    <scope>NUCLEOTIDE SEQUENCE</scope>
    <source>
        <strain evidence="2">CBHHK002</strain>
    </source>
</reference>
<dbReference type="PANTHER" id="PTHR43157">
    <property type="entry name" value="PHOSPHATIDYLINOSITOL-GLYCAN BIOSYNTHESIS CLASS F PROTEIN-RELATED"/>
    <property type="match status" value="1"/>
</dbReference>
<protein>
    <recommendedName>
        <fullName evidence="4">NAD(P)-binding protein</fullName>
    </recommendedName>
</protein>
<dbReference type="AlphaFoldDB" id="A0AAD7ABZ7"/>
<dbReference type="EMBL" id="JARIHO010000010">
    <property type="protein sequence ID" value="KAJ7354473.1"/>
    <property type="molecule type" value="Genomic_DNA"/>
</dbReference>
<keyword evidence="3" id="KW-1185">Reference proteome</keyword>
<evidence type="ECO:0008006" key="4">
    <source>
        <dbReference type="Google" id="ProtNLM"/>
    </source>
</evidence>
<comment type="caution">
    <text evidence="2">The sequence shown here is derived from an EMBL/GenBank/DDBJ whole genome shotgun (WGS) entry which is preliminary data.</text>
</comment>
<accession>A0AAD7ABZ7</accession>
<dbReference type="InterPro" id="IPR002347">
    <property type="entry name" value="SDR_fam"/>
</dbReference>
<evidence type="ECO:0000256" key="1">
    <source>
        <dbReference type="ARBA" id="ARBA00023002"/>
    </source>
</evidence>
<dbReference type="Pfam" id="PF00106">
    <property type="entry name" value="adh_short"/>
    <property type="match status" value="1"/>
</dbReference>
<dbReference type="PRINTS" id="PR00081">
    <property type="entry name" value="GDHRDH"/>
</dbReference>